<reference evidence="11" key="2">
    <citation type="submission" date="2020-09" db="EMBL/GenBank/DDBJ databases">
        <authorList>
            <person name="Sun Q."/>
            <person name="Zhou Y."/>
        </authorList>
    </citation>
    <scope>NUCLEOTIDE SEQUENCE</scope>
    <source>
        <strain evidence="11">CGMCC 1.15254</strain>
    </source>
</reference>
<dbReference type="EMBL" id="BMHV01000007">
    <property type="protein sequence ID" value="GGF60018.1"/>
    <property type="molecule type" value="Genomic_DNA"/>
</dbReference>
<dbReference type="InterPro" id="IPR003594">
    <property type="entry name" value="HATPase_dom"/>
</dbReference>
<dbReference type="SUPFAM" id="SSF55874">
    <property type="entry name" value="ATPase domain of HSP90 chaperone/DNA topoisomerase II/histidine kinase"/>
    <property type="match status" value="1"/>
</dbReference>
<dbReference type="InterPro" id="IPR035965">
    <property type="entry name" value="PAS-like_dom_sf"/>
</dbReference>
<dbReference type="AlphaFoldDB" id="A0A917FAL5"/>
<accession>A0A917FAL5</accession>
<dbReference type="Pfam" id="PF13426">
    <property type="entry name" value="PAS_9"/>
    <property type="match status" value="2"/>
</dbReference>
<dbReference type="EC" id="2.7.13.3" evidence="2"/>
<dbReference type="InterPro" id="IPR000014">
    <property type="entry name" value="PAS"/>
</dbReference>
<dbReference type="RefSeq" id="WP_188662822.1">
    <property type="nucleotide sequence ID" value="NZ_BMHV01000007.1"/>
</dbReference>
<dbReference type="Gene3D" id="3.30.450.20">
    <property type="entry name" value="PAS domain"/>
    <property type="match status" value="2"/>
</dbReference>
<dbReference type="PRINTS" id="PR00344">
    <property type="entry name" value="BCTRLSENSOR"/>
</dbReference>
<feature type="domain" description="Histidine kinase" evidence="7">
    <location>
        <begin position="267"/>
        <end position="486"/>
    </location>
</feature>
<sequence length="631" mass="70842">MAHLDRYKLFFEASTDAMLTIQDDCFVDCNKAALKMLGLSDKQALKNLHPGDISPQRQPDGRLSFEKAGEMINKAFDNGTHRFEWVHCRENGDEFAVEVVLISEKSSQGNFIHVVWHDLSARHALEAALWEAKLLGEAVNQSGASTLITDVEGRIEYANAAFCQINGYELDEVIGQTPGLLNSGQQDSEFYENMWQMIKAGETWSGTLRNVRKNGEPYWARLKISPVKDETGKVIKFVGIETDISDFIEAKEKAEQASRAKSDFLSSVSHELRTPLNSILGFCQLIALNKTHPVSERQRTQLDHIHNAGTHLLHLIDEVLDLAKIEAGKMSYRIEEIAIEDILHDCLTYIETAHKQMNVTLKDETVKPLPRILADDMRVRQVLLNLLSNAKKYNRKGGMIRVRSEQPDSGYLRIVVDDTGYGIPYELQDQVFHPFNRLGAERLDVEGAGIGLVLTKKMVEEMSGNIGFSSIEGEGSSFWVDFVIAEEVKPIPDPIHIEHADYALSCCTGKHTILYIEDNSLNRELMDGFVSEIPNLDMVTAKTAEQGIEIAKTRKPHLILMDINLPGMDGFQAFQKLRAMEETMKIPVVALSANAMPDAIEKAGELGFQDYITKPFLLDDVMKVLDKHIEN</sequence>
<dbReference type="InterPro" id="IPR000700">
    <property type="entry name" value="PAS-assoc_C"/>
</dbReference>
<dbReference type="SMART" id="SM00387">
    <property type="entry name" value="HATPase_c"/>
    <property type="match status" value="1"/>
</dbReference>
<comment type="catalytic activity">
    <reaction evidence="1">
        <text>ATP + protein L-histidine = ADP + protein N-phospho-L-histidine.</text>
        <dbReference type="EC" id="2.7.13.3"/>
    </reaction>
</comment>
<evidence type="ECO:0000256" key="6">
    <source>
        <dbReference type="PROSITE-ProRule" id="PRU00169"/>
    </source>
</evidence>
<evidence type="ECO:0000259" key="7">
    <source>
        <dbReference type="PROSITE" id="PS50109"/>
    </source>
</evidence>
<dbReference type="SUPFAM" id="SSF52172">
    <property type="entry name" value="CheY-like"/>
    <property type="match status" value="1"/>
</dbReference>
<dbReference type="InterPro" id="IPR003661">
    <property type="entry name" value="HisK_dim/P_dom"/>
</dbReference>
<keyword evidence="5" id="KW-0418">Kinase</keyword>
<dbReference type="PROSITE" id="PS50112">
    <property type="entry name" value="PAS"/>
    <property type="match status" value="1"/>
</dbReference>
<dbReference type="PANTHER" id="PTHR43047">
    <property type="entry name" value="TWO-COMPONENT HISTIDINE PROTEIN KINASE"/>
    <property type="match status" value="1"/>
</dbReference>
<dbReference type="SUPFAM" id="SSF55785">
    <property type="entry name" value="PYP-like sensor domain (PAS domain)"/>
    <property type="match status" value="2"/>
</dbReference>
<dbReference type="InterPro" id="IPR036890">
    <property type="entry name" value="HATPase_C_sf"/>
</dbReference>
<feature type="domain" description="PAC" evidence="10">
    <location>
        <begin position="204"/>
        <end position="256"/>
    </location>
</feature>
<dbReference type="CDD" id="cd00082">
    <property type="entry name" value="HisKA"/>
    <property type="match status" value="1"/>
</dbReference>
<dbReference type="Pfam" id="PF00512">
    <property type="entry name" value="HisKA"/>
    <property type="match status" value="1"/>
</dbReference>
<dbReference type="GO" id="GO:0000155">
    <property type="term" value="F:phosphorelay sensor kinase activity"/>
    <property type="evidence" value="ECO:0007669"/>
    <property type="project" value="InterPro"/>
</dbReference>
<dbReference type="Pfam" id="PF02518">
    <property type="entry name" value="HATPase_c"/>
    <property type="match status" value="1"/>
</dbReference>
<evidence type="ECO:0000256" key="3">
    <source>
        <dbReference type="ARBA" id="ARBA00022553"/>
    </source>
</evidence>
<organism evidence="11 12">
    <name type="scientific">Terasakiella brassicae</name>
    <dbReference type="NCBI Taxonomy" id="1634917"/>
    <lineage>
        <taxon>Bacteria</taxon>
        <taxon>Pseudomonadati</taxon>
        <taxon>Pseudomonadota</taxon>
        <taxon>Alphaproteobacteria</taxon>
        <taxon>Rhodospirillales</taxon>
        <taxon>Terasakiellaceae</taxon>
        <taxon>Terasakiella</taxon>
    </lineage>
</organism>
<name>A0A917FAL5_9PROT</name>
<dbReference type="PROSITE" id="PS50113">
    <property type="entry name" value="PAC"/>
    <property type="match status" value="1"/>
</dbReference>
<protein>
    <recommendedName>
        <fullName evidence="2">histidine kinase</fullName>
        <ecNumber evidence="2">2.7.13.3</ecNumber>
    </recommendedName>
</protein>
<dbReference type="Gene3D" id="3.30.565.10">
    <property type="entry name" value="Histidine kinase-like ATPase, C-terminal domain"/>
    <property type="match status" value="1"/>
</dbReference>
<gene>
    <name evidence="11" type="ORF">GCM10011332_12130</name>
</gene>
<dbReference type="InterPro" id="IPR001610">
    <property type="entry name" value="PAC"/>
</dbReference>
<feature type="domain" description="PAS" evidence="9">
    <location>
        <begin position="131"/>
        <end position="177"/>
    </location>
</feature>
<dbReference type="SMART" id="SM00388">
    <property type="entry name" value="HisKA"/>
    <property type="match status" value="1"/>
</dbReference>
<evidence type="ECO:0000259" key="9">
    <source>
        <dbReference type="PROSITE" id="PS50112"/>
    </source>
</evidence>
<comment type="caution">
    <text evidence="11">The sequence shown here is derived from an EMBL/GenBank/DDBJ whole genome shotgun (WGS) entry which is preliminary data.</text>
</comment>
<dbReference type="InterPro" id="IPR011006">
    <property type="entry name" value="CheY-like_superfamily"/>
</dbReference>
<dbReference type="Gene3D" id="3.40.50.2300">
    <property type="match status" value="1"/>
</dbReference>
<evidence type="ECO:0000256" key="5">
    <source>
        <dbReference type="ARBA" id="ARBA00022777"/>
    </source>
</evidence>
<dbReference type="Gene3D" id="1.10.287.130">
    <property type="match status" value="1"/>
</dbReference>
<evidence type="ECO:0000313" key="12">
    <source>
        <dbReference type="Proteomes" id="UP000632498"/>
    </source>
</evidence>
<keyword evidence="3 6" id="KW-0597">Phosphoprotein</keyword>
<dbReference type="InterPro" id="IPR005467">
    <property type="entry name" value="His_kinase_dom"/>
</dbReference>
<dbReference type="PROSITE" id="PS50109">
    <property type="entry name" value="HIS_KIN"/>
    <property type="match status" value="1"/>
</dbReference>
<dbReference type="InterPro" id="IPR004358">
    <property type="entry name" value="Sig_transdc_His_kin-like_C"/>
</dbReference>
<evidence type="ECO:0000313" key="11">
    <source>
        <dbReference type="EMBL" id="GGF60018.1"/>
    </source>
</evidence>
<dbReference type="SMART" id="SM00086">
    <property type="entry name" value="PAC"/>
    <property type="match status" value="2"/>
</dbReference>
<feature type="modified residue" description="4-aspartylphosphate" evidence="6">
    <location>
        <position position="562"/>
    </location>
</feature>
<evidence type="ECO:0000256" key="1">
    <source>
        <dbReference type="ARBA" id="ARBA00000085"/>
    </source>
</evidence>
<reference evidence="11" key="1">
    <citation type="journal article" date="2014" name="Int. J. Syst. Evol. Microbiol.">
        <title>Complete genome sequence of Corynebacterium casei LMG S-19264T (=DSM 44701T), isolated from a smear-ripened cheese.</title>
        <authorList>
            <consortium name="US DOE Joint Genome Institute (JGI-PGF)"/>
            <person name="Walter F."/>
            <person name="Albersmeier A."/>
            <person name="Kalinowski J."/>
            <person name="Ruckert C."/>
        </authorList>
    </citation>
    <scope>NUCLEOTIDE SEQUENCE</scope>
    <source>
        <strain evidence="11">CGMCC 1.15254</strain>
    </source>
</reference>
<keyword evidence="12" id="KW-1185">Reference proteome</keyword>
<evidence type="ECO:0000256" key="4">
    <source>
        <dbReference type="ARBA" id="ARBA00022679"/>
    </source>
</evidence>
<dbReference type="SMART" id="SM00448">
    <property type="entry name" value="REC"/>
    <property type="match status" value="1"/>
</dbReference>
<dbReference type="Pfam" id="PF00072">
    <property type="entry name" value="Response_reg"/>
    <property type="match status" value="1"/>
</dbReference>
<keyword evidence="4" id="KW-0808">Transferase</keyword>
<dbReference type="InterPro" id="IPR001789">
    <property type="entry name" value="Sig_transdc_resp-reg_receiver"/>
</dbReference>
<dbReference type="SUPFAM" id="SSF47384">
    <property type="entry name" value="Homodimeric domain of signal transducing histidine kinase"/>
    <property type="match status" value="1"/>
</dbReference>
<dbReference type="InterPro" id="IPR036097">
    <property type="entry name" value="HisK_dim/P_sf"/>
</dbReference>
<proteinExistence type="predicted"/>
<dbReference type="CDD" id="cd00130">
    <property type="entry name" value="PAS"/>
    <property type="match status" value="1"/>
</dbReference>
<feature type="domain" description="Response regulatory" evidence="8">
    <location>
        <begin position="512"/>
        <end position="629"/>
    </location>
</feature>
<evidence type="ECO:0000256" key="2">
    <source>
        <dbReference type="ARBA" id="ARBA00012438"/>
    </source>
</evidence>
<dbReference type="NCBIfam" id="TIGR00229">
    <property type="entry name" value="sensory_box"/>
    <property type="match status" value="2"/>
</dbReference>
<dbReference type="Proteomes" id="UP000632498">
    <property type="component" value="Unassembled WGS sequence"/>
</dbReference>
<evidence type="ECO:0000259" key="8">
    <source>
        <dbReference type="PROSITE" id="PS50110"/>
    </source>
</evidence>
<dbReference type="SMART" id="SM00091">
    <property type="entry name" value="PAS"/>
    <property type="match status" value="2"/>
</dbReference>
<dbReference type="PROSITE" id="PS50110">
    <property type="entry name" value="RESPONSE_REGULATORY"/>
    <property type="match status" value="1"/>
</dbReference>
<evidence type="ECO:0000259" key="10">
    <source>
        <dbReference type="PROSITE" id="PS50113"/>
    </source>
</evidence>